<reference evidence="2" key="1">
    <citation type="submission" date="2016-10" db="EMBL/GenBank/DDBJ databases">
        <authorList>
            <person name="Varghese N."/>
            <person name="Submissions S."/>
        </authorList>
    </citation>
    <scope>NUCLEOTIDE SEQUENCE [LARGE SCALE GENOMIC DNA]</scope>
    <source>
        <strain evidence="2">DSM 44544</strain>
    </source>
</reference>
<dbReference type="InterPro" id="IPR046030">
    <property type="entry name" value="DUF5988"/>
</dbReference>
<keyword evidence="2" id="KW-1185">Reference proteome</keyword>
<sequence>MTHIKVTLSGGPAELVERHREWTVGNIGEVAKVSFGAGYEHFSHDGEYTTTGSGDLVPVFAWCGRTRVAE</sequence>
<name>A0A1H4IDV6_9PSEU</name>
<organism evidence="1 2">
    <name type="scientific">Amycolatopsis tolypomycina</name>
    <dbReference type="NCBI Taxonomy" id="208445"/>
    <lineage>
        <taxon>Bacteria</taxon>
        <taxon>Bacillati</taxon>
        <taxon>Actinomycetota</taxon>
        <taxon>Actinomycetes</taxon>
        <taxon>Pseudonocardiales</taxon>
        <taxon>Pseudonocardiaceae</taxon>
        <taxon>Amycolatopsis</taxon>
    </lineage>
</organism>
<protein>
    <submittedName>
        <fullName evidence="1">Uncharacterized protein</fullName>
    </submittedName>
</protein>
<dbReference type="EMBL" id="FNSO01000002">
    <property type="protein sequence ID" value="SEB31876.1"/>
    <property type="molecule type" value="Genomic_DNA"/>
</dbReference>
<dbReference type="AlphaFoldDB" id="A0A1H4IDV6"/>
<accession>A0A1H4IDV6</accession>
<dbReference type="Proteomes" id="UP000199622">
    <property type="component" value="Unassembled WGS sequence"/>
</dbReference>
<evidence type="ECO:0000313" key="2">
    <source>
        <dbReference type="Proteomes" id="UP000199622"/>
    </source>
</evidence>
<proteinExistence type="predicted"/>
<dbReference type="Pfam" id="PF19450">
    <property type="entry name" value="DUF5988"/>
    <property type="match status" value="1"/>
</dbReference>
<dbReference type="RefSeq" id="WP_091304090.1">
    <property type="nucleotide sequence ID" value="NZ_FNSO01000002.1"/>
</dbReference>
<dbReference type="OrthoDB" id="3402203at2"/>
<evidence type="ECO:0000313" key="1">
    <source>
        <dbReference type="EMBL" id="SEB31876.1"/>
    </source>
</evidence>
<gene>
    <name evidence="1" type="ORF">SAMN04489727_0347</name>
</gene>